<feature type="compositionally biased region" description="Basic and acidic residues" evidence="2">
    <location>
        <begin position="831"/>
        <end position="840"/>
    </location>
</feature>
<feature type="compositionally biased region" description="Low complexity" evidence="2">
    <location>
        <begin position="572"/>
        <end position="584"/>
    </location>
</feature>
<feature type="compositionally biased region" description="Low complexity" evidence="2">
    <location>
        <begin position="129"/>
        <end position="140"/>
    </location>
</feature>
<feature type="region of interest" description="Disordered" evidence="2">
    <location>
        <begin position="112"/>
        <end position="157"/>
    </location>
</feature>
<feature type="region of interest" description="Disordered" evidence="2">
    <location>
        <begin position="316"/>
        <end position="376"/>
    </location>
</feature>
<protein>
    <submittedName>
        <fullName evidence="3">Uncharacterized protein</fullName>
    </submittedName>
</protein>
<proteinExistence type="predicted"/>
<feature type="compositionally biased region" description="Polar residues" evidence="2">
    <location>
        <begin position="798"/>
        <end position="818"/>
    </location>
</feature>
<feature type="region of interest" description="Disordered" evidence="2">
    <location>
        <begin position="220"/>
        <end position="259"/>
    </location>
</feature>
<feature type="region of interest" description="Disordered" evidence="2">
    <location>
        <begin position="420"/>
        <end position="675"/>
    </location>
</feature>
<dbReference type="OrthoDB" id="3358861at2759"/>
<evidence type="ECO:0000313" key="3">
    <source>
        <dbReference type="EMBL" id="KIL63692.1"/>
    </source>
</evidence>
<feature type="compositionally biased region" description="Low complexity" evidence="2">
    <location>
        <begin position="229"/>
        <end position="247"/>
    </location>
</feature>
<dbReference type="GO" id="GO:0005886">
    <property type="term" value="C:plasma membrane"/>
    <property type="evidence" value="ECO:0007669"/>
    <property type="project" value="TreeGrafter"/>
</dbReference>
<dbReference type="InterPro" id="IPR028245">
    <property type="entry name" value="PIL1/LSP1"/>
</dbReference>
<dbReference type="PANTHER" id="PTHR31962:SF1">
    <property type="entry name" value="SPHINGOLIPID LONG CHAIN BASE-RESPONSIVE PROTEIN PIL1"/>
    <property type="match status" value="1"/>
</dbReference>
<feature type="compositionally biased region" description="Polar residues" evidence="2">
    <location>
        <begin position="657"/>
        <end position="670"/>
    </location>
</feature>
<dbReference type="AlphaFoldDB" id="A0A0C2WPV8"/>
<accession>A0A0C2WPV8</accession>
<sequence>MVHRSTDSRLLTNLISQDKDYSKQFNALLNAADASLASLSAYAAASSPPASQIILQVAGSLASADEELRRYATSVDEWREQLKSLKTLEEEVANIIRDREILVTRVIKASRQKQHHSSNGNLARVNQYSSTSSLSTNNKSEFSAKAPIPGSSKLSHTQSELQACEAHLAAKERDLAIRRNVIVKEGLDTRFKAMINCGWAWGEIGKEALRTLEELTTQIDNQSSRPHLGASRPSSIQSSIGPSQSASQVNVPPPVHPSILGVLHTETASQPPRSQSPSLQDDSRHSDDAMHMVMTIPPAHAIGDIGLPVAVSVGNSQIHLPSPPPSNGSHDSNLFLIPPSSQHRKSGSISVKSVPLGSQGENNRNGNGAVGAEELPYQKHVLSRRITEDELEMQPNESSGEDNINDQNNLTAVDNPRFAKKEAKKQKNEQPPAPESSKRERRRSLLGSLRGLFGHHSRNTSNGDNDDQRDSRPSMSSSAPGGLSGLFGGDKKAKWDTRTDKNLKNLKNQSDDNSWVSSSPPPGKRMRKKLRRGGGKMSSLADEDAAVESDIGSSRQTRNESRTGLNKKRSMSVPPVTPSAAPVTENEANTDWVWSESVSRSAQQSPVPGMVTVANTAKTEVPLTRRSSMASASSAPPVSGSRKQAADVQVGRRPSLGNKSTGHVRSSSQPVFLDGRRGRDTVSYVNLASLNGATASTSLMSIVEDVARANREAEARLKDKKSLTLVELLPSAESTLSLTSSTSTVRPGSPLSAQNSRTNAFVPNGVNAPAIFVPRAPHGITRQDLEALDREAELLTRSRASNGGQQITSPPRVQSPDQEPSAATKMTSQDKNQRETRGEKTPIGSPNRKPPLRSALRNPTGRSVSPAPLELAINMVMAGSSQVTEALATMSNQGNKVDDDDLDSVSSYETGHELFFEDISTTAPKSKEPNGDARHIGGISSPPVSVVSGASTSIIGGSSGTPQRRKSVRVSLQPTFSPTPPAIDDDTDEEGHGPRSVWGGKPPAQDVKLNGWASKRQEATDVWENSSDEDEEYANAKRLLTKVSSSAGKKGW</sequence>
<dbReference type="GO" id="GO:0008289">
    <property type="term" value="F:lipid binding"/>
    <property type="evidence" value="ECO:0007669"/>
    <property type="project" value="TreeGrafter"/>
</dbReference>
<feature type="compositionally biased region" description="Polar residues" evidence="2">
    <location>
        <begin position="596"/>
        <end position="606"/>
    </location>
</feature>
<feature type="compositionally biased region" description="Basic residues" evidence="2">
    <location>
        <begin position="524"/>
        <end position="534"/>
    </location>
</feature>
<feature type="compositionally biased region" description="Basic and acidic residues" evidence="2">
    <location>
        <begin position="489"/>
        <end position="503"/>
    </location>
</feature>
<evidence type="ECO:0000313" key="4">
    <source>
        <dbReference type="Proteomes" id="UP000054549"/>
    </source>
</evidence>
<dbReference type="STRING" id="946122.A0A0C2WPV8"/>
<dbReference type="GO" id="GO:0006897">
    <property type="term" value="P:endocytosis"/>
    <property type="evidence" value="ECO:0007669"/>
    <property type="project" value="TreeGrafter"/>
</dbReference>
<keyword evidence="1" id="KW-0175">Coiled coil</keyword>
<dbReference type="GO" id="GO:0070941">
    <property type="term" value="P:eisosome assembly"/>
    <property type="evidence" value="ECO:0007669"/>
    <property type="project" value="TreeGrafter"/>
</dbReference>
<feature type="compositionally biased region" description="Polar residues" evidence="2">
    <location>
        <begin position="505"/>
        <end position="518"/>
    </location>
</feature>
<dbReference type="EMBL" id="KN818256">
    <property type="protein sequence ID" value="KIL63692.1"/>
    <property type="molecule type" value="Genomic_DNA"/>
</dbReference>
<feature type="compositionally biased region" description="Basic and acidic residues" evidence="2">
    <location>
        <begin position="925"/>
        <end position="935"/>
    </location>
</feature>
<dbReference type="GO" id="GO:0036286">
    <property type="term" value="C:eisosome filament"/>
    <property type="evidence" value="ECO:0007669"/>
    <property type="project" value="TreeGrafter"/>
</dbReference>
<keyword evidence="4" id="KW-1185">Reference proteome</keyword>
<feature type="compositionally biased region" description="Low complexity" evidence="2">
    <location>
        <begin position="936"/>
        <end position="956"/>
    </location>
</feature>
<feature type="compositionally biased region" description="Polar residues" evidence="2">
    <location>
        <begin position="117"/>
        <end position="128"/>
    </location>
</feature>
<dbReference type="InParanoid" id="A0A0C2WPV8"/>
<dbReference type="Gene3D" id="1.20.1270.60">
    <property type="entry name" value="Arfaptin homology (AH) domain/BAR domain"/>
    <property type="match status" value="1"/>
</dbReference>
<organism evidence="3 4">
    <name type="scientific">Amanita muscaria (strain Koide BX008)</name>
    <dbReference type="NCBI Taxonomy" id="946122"/>
    <lineage>
        <taxon>Eukaryota</taxon>
        <taxon>Fungi</taxon>
        <taxon>Dikarya</taxon>
        <taxon>Basidiomycota</taxon>
        <taxon>Agaricomycotina</taxon>
        <taxon>Agaricomycetes</taxon>
        <taxon>Agaricomycetidae</taxon>
        <taxon>Agaricales</taxon>
        <taxon>Pluteineae</taxon>
        <taxon>Amanitaceae</taxon>
        <taxon>Amanita</taxon>
    </lineage>
</organism>
<feature type="region of interest" description="Disordered" evidence="2">
    <location>
        <begin position="920"/>
        <end position="1013"/>
    </location>
</feature>
<feature type="coiled-coil region" evidence="1">
    <location>
        <begin position="61"/>
        <end position="105"/>
    </location>
</feature>
<evidence type="ECO:0000256" key="1">
    <source>
        <dbReference type="SAM" id="Coils"/>
    </source>
</evidence>
<dbReference type="InterPro" id="IPR027267">
    <property type="entry name" value="AH/BAR_dom_sf"/>
</dbReference>
<reference evidence="3 4" key="1">
    <citation type="submission" date="2014-04" db="EMBL/GenBank/DDBJ databases">
        <title>Evolutionary Origins and Diversification of the Mycorrhizal Mutualists.</title>
        <authorList>
            <consortium name="DOE Joint Genome Institute"/>
            <consortium name="Mycorrhizal Genomics Consortium"/>
            <person name="Kohler A."/>
            <person name="Kuo A."/>
            <person name="Nagy L.G."/>
            <person name="Floudas D."/>
            <person name="Copeland A."/>
            <person name="Barry K.W."/>
            <person name="Cichocki N."/>
            <person name="Veneault-Fourrey C."/>
            <person name="LaButti K."/>
            <person name="Lindquist E.A."/>
            <person name="Lipzen A."/>
            <person name="Lundell T."/>
            <person name="Morin E."/>
            <person name="Murat C."/>
            <person name="Riley R."/>
            <person name="Ohm R."/>
            <person name="Sun H."/>
            <person name="Tunlid A."/>
            <person name="Henrissat B."/>
            <person name="Grigoriev I.V."/>
            <person name="Hibbett D.S."/>
            <person name="Martin F."/>
        </authorList>
    </citation>
    <scope>NUCLEOTIDE SEQUENCE [LARGE SCALE GENOMIC DNA]</scope>
    <source>
        <strain evidence="3 4">Koide BX008</strain>
    </source>
</reference>
<dbReference type="HOGENOM" id="CLU_007544_0_0_1"/>
<feature type="region of interest" description="Disordered" evidence="2">
    <location>
        <begin position="797"/>
        <end position="864"/>
    </location>
</feature>
<gene>
    <name evidence="3" type="ORF">M378DRAFT_654257</name>
</gene>
<dbReference type="PANTHER" id="PTHR31962">
    <property type="entry name" value="SPHINGOLIPID LONG CHAIN BASE-RESPONSIVE PROTEIN PIL1"/>
    <property type="match status" value="1"/>
</dbReference>
<evidence type="ECO:0000256" key="2">
    <source>
        <dbReference type="SAM" id="MobiDB-lite"/>
    </source>
</evidence>
<dbReference type="Proteomes" id="UP000054549">
    <property type="component" value="Unassembled WGS sequence"/>
</dbReference>
<name>A0A0C2WPV8_AMAMK</name>
<feature type="compositionally biased region" description="Low complexity" evidence="2">
    <location>
        <begin position="625"/>
        <end position="642"/>
    </location>
</feature>
<feature type="region of interest" description="Disordered" evidence="2">
    <location>
        <begin position="391"/>
        <end position="410"/>
    </location>
</feature>